<dbReference type="GO" id="GO:0055085">
    <property type="term" value="P:transmembrane transport"/>
    <property type="evidence" value="ECO:0007669"/>
    <property type="project" value="UniProtKB-ARBA"/>
</dbReference>
<dbReference type="PROSITE" id="PS50893">
    <property type="entry name" value="ABC_TRANSPORTER_2"/>
    <property type="match status" value="1"/>
</dbReference>
<dbReference type="PROSITE" id="PS00211">
    <property type="entry name" value="ABC_TRANSPORTER_1"/>
    <property type="match status" value="1"/>
</dbReference>
<dbReference type="InterPro" id="IPR017871">
    <property type="entry name" value="ABC_transporter-like_CS"/>
</dbReference>
<dbReference type="InterPro" id="IPR027417">
    <property type="entry name" value="P-loop_NTPase"/>
</dbReference>
<name>A0AAU9DBT7_9LACO</name>
<dbReference type="InterPro" id="IPR050319">
    <property type="entry name" value="ABC_transp_ATP-bind"/>
</dbReference>
<keyword evidence="7" id="KW-0653">Protein transport</keyword>
<evidence type="ECO:0000256" key="7">
    <source>
        <dbReference type="ARBA" id="ARBA00022927"/>
    </source>
</evidence>
<gene>
    <name evidence="9" type="primary">oppF</name>
    <name evidence="9" type="ORF">KIMC2_01980</name>
</gene>
<evidence type="ECO:0000256" key="2">
    <source>
        <dbReference type="ARBA" id="ARBA00005417"/>
    </source>
</evidence>
<evidence type="ECO:0000259" key="8">
    <source>
        <dbReference type="PROSITE" id="PS50893"/>
    </source>
</evidence>
<dbReference type="AlphaFoldDB" id="A0AAU9DBT7"/>
<comment type="similarity">
    <text evidence="2">Belongs to the ABC transporter superfamily.</text>
</comment>
<dbReference type="InterPro" id="IPR013563">
    <property type="entry name" value="Oligopep_ABC_C"/>
</dbReference>
<dbReference type="Proteomes" id="UP001321804">
    <property type="component" value="Chromosome"/>
</dbReference>
<keyword evidence="6" id="KW-0571">Peptide transport</keyword>
<dbReference type="GO" id="GO:0015031">
    <property type="term" value="P:protein transport"/>
    <property type="evidence" value="ECO:0007669"/>
    <property type="project" value="UniProtKB-KW"/>
</dbReference>
<proteinExistence type="inferred from homology"/>
<dbReference type="GO" id="GO:0015833">
    <property type="term" value="P:peptide transport"/>
    <property type="evidence" value="ECO:0007669"/>
    <property type="project" value="UniProtKB-KW"/>
</dbReference>
<dbReference type="KEGG" id="xak:KIMC2_01980"/>
<keyword evidence="5 9" id="KW-0067">ATP-binding</keyword>
<feature type="domain" description="ABC transporter" evidence="8">
    <location>
        <begin position="4"/>
        <end position="249"/>
    </location>
</feature>
<dbReference type="GO" id="GO:0005886">
    <property type="term" value="C:plasma membrane"/>
    <property type="evidence" value="ECO:0007669"/>
    <property type="project" value="UniProtKB-SubCell"/>
</dbReference>
<dbReference type="InterPro" id="IPR003439">
    <property type="entry name" value="ABC_transporter-like_ATP-bd"/>
</dbReference>
<evidence type="ECO:0000256" key="6">
    <source>
        <dbReference type="ARBA" id="ARBA00022856"/>
    </source>
</evidence>
<sequence>MNLYEIKNLTKTFNRGKKNEIKAIDNVSFSIKKGETLGLVGETGSGKSTIGKTLIHLLKPSSGQILYAGEDINTFKRDQLKSFHKDVQMIFQDPLSSLDPRMKVKDIIAEGIDTFKLIPSKDQRDQKIAELLTMVGLDQRSADQYPFEFSGGQRQRVSIARTLAVEPKVIIADEPIASLDVSIQAQIVNLLADLQQKYQLTYLFIAHDLSMVKYISDRIAVMNQGQIVELAPAEKIYRHPIHPYTQNLLASVPVPDPDYERNRQQVSSNNQLKINPLPGKLVEIEPNHFVLQKKQD</sequence>
<dbReference type="EMBL" id="AP026801">
    <property type="protein sequence ID" value="BDR55636.1"/>
    <property type="molecule type" value="Genomic_DNA"/>
</dbReference>
<dbReference type="FunFam" id="3.40.50.300:FF:000016">
    <property type="entry name" value="Oligopeptide ABC transporter ATP-binding component"/>
    <property type="match status" value="1"/>
</dbReference>
<organism evidence="9 10">
    <name type="scientific">Xylocopilactobacillus apis</name>
    <dbReference type="NCBI Taxonomy" id="2932183"/>
    <lineage>
        <taxon>Bacteria</taxon>
        <taxon>Bacillati</taxon>
        <taxon>Bacillota</taxon>
        <taxon>Bacilli</taxon>
        <taxon>Lactobacillales</taxon>
        <taxon>Lactobacillaceae</taxon>
        <taxon>Xylocopilactobacillus</taxon>
    </lineage>
</organism>
<dbReference type="GO" id="GO:0005524">
    <property type="term" value="F:ATP binding"/>
    <property type="evidence" value="ECO:0007669"/>
    <property type="project" value="UniProtKB-KW"/>
</dbReference>
<keyword evidence="3" id="KW-0813">Transport</keyword>
<evidence type="ECO:0000256" key="3">
    <source>
        <dbReference type="ARBA" id="ARBA00022448"/>
    </source>
</evidence>
<dbReference type="Pfam" id="PF00005">
    <property type="entry name" value="ABC_tran"/>
    <property type="match status" value="1"/>
</dbReference>
<dbReference type="Pfam" id="PF08352">
    <property type="entry name" value="oligo_HPY"/>
    <property type="match status" value="1"/>
</dbReference>
<evidence type="ECO:0000313" key="9">
    <source>
        <dbReference type="EMBL" id="BDR55636.1"/>
    </source>
</evidence>
<evidence type="ECO:0000256" key="5">
    <source>
        <dbReference type="ARBA" id="ARBA00022840"/>
    </source>
</evidence>
<dbReference type="SMART" id="SM00382">
    <property type="entry name" value="AAA"/>
    <property type="match status" value="1"/>
</dbReference>
<accession>A0AAU9DBT7</accession>
<comment type="subcellular location">
    <subcellularLocation>
        <location evidence="1">Cell membrane</location>
        <topology evidence="1">Peripheral membrane protein</topology>
    </subcellularLocation>
</comment>
<evidence type="ECO:0000256" key="1">
    <source>
        <dbReference type="ARBA" id="ARBA00004202"/>
    </source>
</evidence>
<dbReference type="Gene3D" id="3.40.50.300">
    <property type="entry name" value="P-loop containing nucleotide triphosphate hydrolases"/>
    <property type="match status" value="1"/>
</dbReference>
<reference evidence="9 10" key="1">
    <citation type="journal article" date="2023" name="Microbiol. Spectr.">
        <title>Symbiosis of Carpenter Bees with Uncharacterized Lactic Acid Bacteria Showing NAD Auxotrophy.</title>
        <authorList>
            <person name="Kawasaki S."/>
            <person name="Ozawa K."/>
            <person name="Mori T."/>
            <person name="Yamamoto A."/>
            <person name="Ito M."/>
            <person name="Ohkuma M."/>
            <person name="Sakamoto M."/>
            <person name="Matsutani M."/>
        </authorList>
    </citation>
    <scope>NUCLEOTIDE SEQUENCE [LARGE SCALE GENOMIC DNA]</scope>
    <source>
        <strain evidence="9 10">KimC2</strain>
    </source>
</reference>
<evidence type="ECO:0000256" key="4">
    <source>
        <dbReference type="ARBA" id="ARBA00022741"/>
    </source>
</evidence>
<dbReference type="CDD" id="cd03257">
    <property type="entry name" value="ABC_NikE_OppD_transporters"/>
    <property type="match status" value="1"/>
</dbReference>
<dbReference type="PANTHER" id="PTHR43776">
    <property type="entry name" value="TRANSPORT ATP-BINDING PROTEIN"/>
    <property type="match status" value="1"/>
</dbReference>
<dbReference type="SUPFAM" id="SSF52540">
    <property type="entry name" value="P-loop containing nucleoside triphosphate hydrolases"/>
    <property type="match status" value="1"/>
</dbReference>
<dbReference type="GO" id="GO:0016887">
    <property type="term" value="F:ATP hydrolysis activity"/>
    <property type="evidence" value="ECO:0007669"/>
    <property type="project" value="InterPro"/>
</dbReference>
<dbReference type="InterPro" id="IPR003593">
    <property type="entry name" value="AAA+_ATPase"/>
</dbReference>
<protein>
    <submittedName>
        <fullName evidence="9">Peptide ABC transporter ATP-binding protein</fullName>
    </submittedName>
</protein>
<keyword evidence="10" id="KW-1185">Reference proteome</keyword>
<dbReference type="RefSeq" id="WP_317697129.1">
    <property type="nucleotide sequence ID" value="NZ_AP026801.1"/>
</dbReference>
<keyword evidence="4" id="KW-0547">Nucleotide-binding</keyword>
<dbReference type="PANTHER" id="PTHR43776:SF7">
    <property type="entry name" value="D,D-DIPEPTIDE TRANSPORT ATP-BINDING PROTEIN DDPF-RELATED"/>
    <property type="match status" value="1"/>
</dbReference>
<evidence type="ECO:0000313" key="10">
    <source>
        <dbReference type="Proteomes" id="UP001321804"/>
    </source>
</evidence>